<organism evidence="1">
    <name type="scientific">Loa loa</name>
    <name type="common">Eye worm</name>
    <name type="synonym">Filaria loa</name>
    <dbReference type="NCBI Taxonomy" id="7209"/>
    <lineage>
        <taxon>Eukaryota</taxon>
        <taxon>Metazoa</taxon>
        <taxon>Ecdysozoa</taxon>
        <taxon>Nematoda</taxon>
        <taxon>Chromadorea</taxon>
        <taxon>Rhabditida</taxon>
        <taxon>Spirurina</taxon>
        <taxon>Spiruromorpha</taxon>
        <taxon>Filarioidea</taxon>
        <taxon>Onchocercidae</taxon>
        <taxon>Loa</taxon>
    </lineage>
</organism>
<protein>
    <submittedName>
        <fullName evidence="1">Uncharacterized protein</fullName>
    </submittedName>
</protein>
<proteinExistence type="predicted"/>
<dbReference type="EMBL" id="JH712072">
    <property type="protein sequence ID" value="EFO17776.1"/>
    <property type="molecule type" value="Genomic_DNA"/>
</dbReference>
<reference evidence="1" key="1">
    <citation type="submission" date="2012-04" db="EMBL/GenBank/DDBJ databases">
        <title>The Genome Sequence of Loa loa.</title>
        <authorList>
            <consortium name="The Broad Institute Genome Sequencing Platform"/>
            <consortium name="Broad Institute Genome Sequencing Center for Infectious Disease"/>
            <person name="Nutman T.B."/>
            <person name="Fink D.L."/>
            <person name="Russ C."/>
            <person name="Young S."/>
            <person name="Zeng Q."/>
            <person name="Gargeya S."/>
            <person name="Alvarado L."/>
            <person name="Berlin A."/>
            <person name="Chapman S.B."/>
            <person name="Chen Z."/>
            <person name="Freedman E."/>
            <person name="Gellesch M."/>
            <person name="Goldberg J."/>
            <person name="Griggs A."/>
            <person name="Gujja S."/>
            <person name="Heilman E.R."/>
            <person name="Heiman D."/>
            <person name="Howarth C."/>
            <person name="Mehta T."/>
            <person name="Neiman D."/>
            <person name="Pearson M."/>
            <person name="Roberts A."/>
            <person name="Saif S."/>
            <person name="Shea T."/>
            <person name="Shenoy N."/>
            <person name="Sisk P."/>
            <person name="Stolte C."/>
            <person name="Sykes S."/>
            <person name="White J."/>
            <person name="Yandava C."/>
            <person name="Haas B."/>
            <person name="Henn M.R."/>
            <person name="Nusbaum C."/>
            <person name="Birren B."/>
        </authorList>
    </citation>
    <scope>NUCLEOTIDE SEQUENCE [LARGE SCALE GENOMIC DNA]</scope>
</reference>
<dbReference type="InParanoid" id="A0A1S0TQJ5"/>
<sequence length="149" mass="17019">MLIDRFKIAQALLSEESSLLVLHDEQPSTKQKLSNMALTKLHRGWFAGPSLQLLVCGKRCIVAAANCHFDKHNMAKSFSVTIIYLDYLLCEMNSNQIFGIARFNSRRSDYQSQTNNYGKALIFLGDKLHAVYLGHRFLCLFPTVRDFTQ</sequence>
<name>A0A1S0TQJ5_LOALO</name>
<dbReference type="CTD" id="9948168"/>
<dbReference type="RefSeq" id="XP_003146294.1">
    <property type="nucleotide sequence ID" value="XM_003146246.1"/>
</dbReference>
<evidence type="ECO:0000313" key="1">
    <source>
        <dbReference type="EMBL" id="EFO17776.1"/>
    </source>
</evidence>
<gene>
    <name evidence="1" type="ORF">LOAG_10724</name>
</gene>
<accession>A0A1S0TQJ5</accession>
<dbReference type="KEGG" id="loa:LOAG_10724"/>
<dbReference type="GeneID" id="9948168"/>
<dbReference type="AlphaFoldDB" id="A0A1S0TQJ5"/>